<keyword evidence="2" id="KW-0378">Hydrolase</keyword>
<dbReference type="Gene3D" id="3.90.1300.10">
    <property type="entry name" value="Amidase signature (AS) domain"/>
    <property type="match status" value="1"/>
</dbReference>
<keyword evidence="7" id="KW-1185">Reference proteome</keyword>
<name>A0A8H7W4U1_9HELO</name>
<dbReference type="OrthoDB" id="6428749at2759"/>
<feature type="domain" description="Amidase" evidence="5">
    <location>
        <begin position="85"/>
        <end position="532"/>
    </location>
</feature>
<feature type="active site" description="Charge relay system" evidence="3">
    <location>
        <position position="216"/>
    </location>
</feature>
<dbReference type="PANTHER" id="PTHR46072:SF5">
    <property type="entry name" value="GENERAL AMIDASE-C"/>
    <property type="match status" value="1"/>
</dbReference>
<dbReference type="SUPFAM" id="SSF75304">
    <property type="entry name" value="Amidase signature (AS) enzymes"/>
    <property type="match status" value="1"/>
</dbReference>
<feature type="binding site" evidence="4">
    <location>
        <position position="216"/>
    </location>
    <ligand>
        <name>substrate</name>
    </ligand>
</feature>
<accession>A0A8H7W4U1</accession>
<feature type="binding site" evidence="4">
    <location>
        <begin position="237"/>
        <end position="240"/>
    </location>
    <ligand>
        <name>substrate</name>
    </ligand>
</feature>
<evidence type="ECO:0000256" key="4">
    <source>
        <dbReference type="PIRSR" id="PIRSR001221-2"/>
    </source>
</evidence>
<evidence type="ECO:0000256" key="1">
    <source>
        <dbReference type="ARBA" id="ARBA00009199"/>
    </source>
</evidence>
<proteinExistence type="inferred from homology"/>
<dbReference type="PANTHER" id="PTHR46072">
    <property type="entry name" value="AMIDASE-RELATED-RELATED"/>
    <property type="match status" value="1"/>
</dbReference>
<comment type="similarity">
    <text evidence="1">Belongs to the amidase family.</text>
</comment>
<dbReference type="InterPro" id="IPR036928">
    <property type="entry name" value="AS_sf"/>
</dbReference>
<feature type="active site" description="Acyl-ester intermediate" evidence="3">
    <location>
        <position position="240"/>
    </location>
</feature>
<feature type="binding site" evidence="4">
    <location>
        <position position="190"/>
    </location>
    <ligand>
        <name>substrate</name>
    </ligand>
</feature>
<evidence type="ECO:0000313" key="7">
    <source>
        <dbReference type="Proteomes" id="UP000664132"/>
    </source>
</evidence>
<sequence length="549" mass="59279">MDAATTSWEAIATKHREAAASKIPHEWMLPSQITDRISQTSDNNVLDIPSTCGLLTIEEITITENYNAVTLLEQLASGKLTSFGVTTAFCKRAAIAQQLVSCLTEVFFEEALARAKYCDEYLATEGKTLGPFHGLPISVKDSFNIEGISTTIGYTSFIANGPASTTSPLISILLSKGAVLYVKTNIPQTMMTADSHNNIFGRTLNPARLSLSAGGSSGGEGALSALCGSVLGIGTDIAGSIRIPAFCNGVIGFKPSTHRVPFGGQTSPARAGGVGIAPCAGPICRNVDDAEYFMRHILDYDCWTLDESVLPLPWTLNPARSKSRNLRLGYIIEDKNFPLHPAMQRIMKTVISILEAAGHTLIALEPLLPENILTQTINTAMRFFTMDPKATPFTYIARSGEPIIPSIPTTMSADIATFKPTLDDVFDLNVQMQDIRKTVRQVWVKEKLDAFIMPVFQGSAPTHDTFGGPPYTVLANLLDAPACAIPFGKADKEADKPFVRDVLYMPPYDADLVEGGPGGFQVVGRNLKDEDLIEIAKIVSETLKTSGRQ</sequence>
<comment type="caution">
    <text evidence="6">The sequence shown here is derived from an EMBL/GenBank/DDBJ whole genome shotgun (WGS) entry which is preliminary data.</text>
</comment>
<gene>
    <name evidence="6" type="ORF">IFR04_014530</name>
</gene>
<dbReference type="EMBL" id="JAFJYH010000387">
    <property type="protein sequence ID" value="KAG4412333.1"/>
    <property type="molecule type" value="Genomic_DNA"/>
</dbReference>
<evidence type="ECO:0000313" key="6">
    <source>
        <dbReference type="EMBL" id="KAG4412333.1"/>
    </source>
</evidence>
<reference evidence="6" key="1">
    <citation type="submission" date="2021-02" db="EMBL/GenBank/DDBJ databases">
        <title>Genome sequence Cadophora malorum strain M34.</title>
        <authorList>
            <person name="Stefanovic E."/>
            <person name="Vu D."/>
            <person name="Scully C."/>
            <person name="Dijksterhuis J."/>
            <person name="Roader J."/>
            <person name="Houbraken J."/>
        </authorList>
    </citation>
    <scope>NUCLEOTIDE SEQUENCE</scope>
    <source>
        <strain evidence="6">M34</strain>
    </source>
</reference>
<dbReference type="Proteomes" id="UP000664132">
    <property type="component" value="Unassembled WGS sequence"/>
</dbReference>
<evidence type="ECO:0000259" key="5">
    <source>
        <dbReference type="Pfam" id="PF01425"/>
    </source>
</evidence>
<organism evidence="6 7">
    <name type="scientific">Cadophora malorum</name>
    <dbReference type="NCBI Taxonomy" id="108018"/>
    <lineage>
        <taxon>Eukaryota</taxon>
        <taxon>Fungi</taxon>
        <taxon>Dikarya</taxon>
        <taxon>Ascomycota</taxon>
        <taxon>Pezizomycotina</taxon>
        <taxon>Leotiomycetes</taxon>
        <taxon>Helotiales</taxon>
        <taxon>Ploettnerulaceae</taxon>
        <taxon>Cadophora</taxon>
    </lineage>
</organism>
<protein>
    <recommendedName>
        <fullName evidence="5">Amidase domain-containing protein</fullName>
    </recommendedName>
</protein>
<dbReference type="InterPro" id="IPR023631">
    <property type="entry name" value="Amidase_dom"/>
</dbReference>
<dbReference type="PIRSF" id="PIRSF001221">
    <property type="entry name" value="Amidase_fungi"/>
    <property type="match status" value="1"/>
</dbReference>
<dbReference type="AlphaFoldDB" id="A0A8H7W4U1"/>
<evidence type="ECO:0000256" key="2">
    <source>
        <dbReference type="ARBA" id="ARBA00022801"/>
    </source>
</evidence>
<feature type="active site" description="Charge relay system" evidence="3">
    <location>
        <position position="140"/>
    </location>
</feature>
<dbReference type="GO" id="GO:0016787">
    <property type="term" value="F:hydrolase activity"/>
    <property type="evidence" value="ECO:0007669"/>
    <property type="project" value="UniProtKB-KW"/>
</dbReference>
<evidence type="ECO:0000256" key="3">
    <source>
        <dbReference type="PIRSR" id="PIRSR001221-1"/>
    </source>
</evidence>
<dbReference type="Pfam" id="PF01425">
    <property type="entry name" value="Amidase"/>
    <property type="match status" value="1"/>
</dbReference>